<feature type="domain" description="Cytochrome b561 bacterial/Ni-hydrogenase" evidence="14">
    <location>
        <begin position="8"/>
        <end position="177"/>
    </location>
</feature>
<evidence type="ECO:0000256" key="8">
    <source>
        <dbReference type="ARBA" id="ARBA00022982"/>
    </source>
</evidence>
<evidence type="ECO:0000256" key="6">
    <source>
        <dbReference type="ARBA" id="ARBA00022692"/>
    </source>
</evidence>
<comment type="subcellular location">
    <subcellularLocation>
        <location evidence="2">Cell membrane</location>
        <topology evidence="2">Multi-pass membrane protein</topology>
    </subcellularLocation>
</comment>
<reference evidence="15 16" key="1">
    <citation type="submission" date="2020-07" db="EMBL/GenBank/DDBJ databases">
        <title>Stappia sp., F7233, whole genome shotgun sequencing project.</title>
        <authorList>
            <person name="Jiang S."/>
            <person name="Liu Z.W."/>
            <person name="Du Z.J."/>
        </authorList>
    </citation>
    <scope>NUCLEOTIDE SEQUENCE [LARGE SCALE GENOMIC DNA]</scope>
    <source>
        <strain evidence="15 16">F7233</strain>
    </source>
</reference>
<keyword evidence="5" id="KW-0349">Heme</keyword>
<dbReference type="PANTHER" id="PTHR30529:SF1">
    <property type="entry name" value="CYTOCHROME B561 HOMOLOG 2"/>
    <property type="match status" value="1"/>
</dbReference>
<comment type="caution">
    <text evidence="15">The sequence shown here is derived from an EMBL/GenBank/DDBJ whole genome shotgun (WGS) entry which is preliminary data.</text>
</comment>
<evidence type="ECO:0000256" key="12">
    <source>
        <dbReference type="ARBA" id="ARBA00037975"/>
    </source>
</evidence>
<evidence type="ECO:0000313" key="16">
    <source>
        <dbReference type="Proteomes" id="UP000541109"/>
    </source>
</evidence>
<evidence type="ECO:0000256" key="1">
    <source>
        <dbReference type="ARBA" id="ARBA00001970"/>
    </source>
</evidence>
<evidence type="ECO:0000256" key="7">
    <source>
        <dbReference type="ARBA" id="ARBA00022723"/>
    </source>
</evidence>
<dbReference type="SUPFAM" id="SSF81342">
    <property type="entry name" value="Transmembrane di-heme cytochromes"/>
    <property type="match status" value="1"/>
</dbReference>
<keyword evidence="7" id="KW-0479">Metal-binding</keyword>
<sequence length="178" mass="19679">MTGEKGFVYTPVARLFHWVTAVLVLAMVPAGITMVNIGPGKLQNTLFDFHRSTGVLLFVITFARLLWRLKHPPAPLEDTIPAWQRKAAHATHWLLYAVLLFSPLLGWVATSAYPAPIPVYGLFTLPPIIPPDRALSTLLFNIHQVIGIVFSLAVVVHIAAALHHRLILKDNVLARMTG</sequence>
<proteinExistence type="inferred from homology"/>
<accession>A0A839AA55</accession>
<evidence type="ECO:0000256" key="3">
    <source>
        <dbReference type="ARBA" id="ARBA00022448"/>
    </source>
</evidence>
<keyword evidence="3" id="KW-0813">Transport</keyword>
<keyword evidence="16" id="KW-1185">Reference proteome</keyword>
<dbReference type="GO" id="GO:0046872">
    <property type="term" value="F:metal ion binding"/>
    <property type="evidence" value="ECO:0007669"/>
    <property type="project" value="UniProtKB-KW"/>
</dbReference>
<keyword evidence="10" id="KW-0408">Iron</keyword>
<dbReference type="Gene3D" id="1.20.950.20">
    <property type="entry name" value="Transmembrane di-heme cytochromes, Chain C"/>
    <property type="match status" value="1"/>
</dbReference>
<dbReference type="AlphaFoldDB" id="A0A839AA55"/>
<comment type="cofactor">
    <cofactor evidence="1">
        <name>heme b</name>
        <dbReference type="ChEBI" id="CHEBI:60344"/>
    </cofactor>
</comment>
<dbReference type="InterPro" id="IPR052168">
    <property type="entry name" value="Cytochrome_b561_oxidase"/>
</dbReference>
<evidence type="ECO:0000259" key="14">
    <source>
        <dbReference type="Pfam" id="PF01292"/>
    </source>
</evidence>
<dbReference type="GO" id="GO:0005886">
    <property type="term" value="C:plasma membrane"/>
    <property type="evidence" value="ECO:0007669"/>
    <property type="project" value="UniProtKB-SubCell"/>
</dbReference>
<protein>
    <submittedName>
        <fullName evidence="15">Cytochrome b</fullName>
    </submittedName>
</protein>
<evidence type="ECO:0000256" key="11">
    <source>
        <dbReference type="ARBA" id="ARBA00023136"/>
    </source>
</evidence>
<evidence type="ECO:0000256" key="5">
    <source>
        <dbReference type="ARBA" id="ARBA00022617"/>
    </source>
</evidence>
<gene>
    <name evidence="15" type="ORF">H2509_02120</name>
</gene>
<organism evidence="15 16">
    <name type="scientific">Stappia albiluteola</name>
    <dbReference type="NCBI Taxonomy" id="2758565"/>
    <lineage>
        <taxon>Bacteria</taxon>
        <taxon>Pseudomonadati</taxon>
        <taxon>Pseudomonadota</taxon>
        <taxon>Alphaproteobacteria</taxon>
        <taxon>Hyphomicrobiales</taxon>
        <taxon>Stappiaceae</taxon>
        <taxon>Stappia</taxon>
    </lineage>
</organism>
<dbReference type="InterPro" id="IPR016174">
    <property type="entry name" value="Di-haem_cyt_TM"/>
</dbReference>
<dbReference type="Pfam" id="PF01292">
    <property type="entry name" value="Ni_hydr_CYTB"/>
    <property type="match status" value="1"/>
</dbReference>
<keyword evidence="6 13" id="KW-0812">Transmembrane</keyword>
<feature type="transmembrane region" description="Helical" evidence="13">
    <location>
        <begin position="135"/>
        <end position="162"/>
    </location>
</feature>
<comment type="similarity">
    <text evidence="12">Belongs to the cytochrome b561 family.</text>
</comment>
<evidence type="ECO:0000256" key="2">
    <source>
        <dbReference type="ARBA" id="ARBA00004651"/>
    </source>
</evidence>
<keyword evidence="9 13" id="KW-1133">Transmembrane helix</keyword>
<feature type="transmembrane region" description="Helical" evidence="13">
    <location>
        <begin position="93"/>
        <end position="115"/>
    </location>
</feature>
<dbReference type="Proteomes" id="UP000541109">
    <property type="component" value="Unassembled WGS sequence"/>
</dbReference>
<keyword evidence="8" id="KW-0249">Electron transport</keyword>
<dbReference type="GO" id="GO:0020037">
    <property type="term" value="F:heme binding"/>
    <property type="evidence" value="ECO:0007669"/>
    <property type="project" value="TreeGrafter"/>
</dbReference>
<dbReference type="PANTHER" id="PTHR30529">
    <property type="entry name" value="CYTOCHROME B561"/>
    <property type="match status" value="1"/>
</dbReference>
<dbReference type="GO" id="GO:0022904">
    <property type="term" value="P:respiratory electron transport chain"/>
    <property type="evidence" value="ECO:0007669"/>
    <property type="project" value="InterPro"/>
</dbReference>
<keyword evidence="4" id="KW-1003">Cell membrane</keyword>
<feature type="transmembrane region" description="Helical" evidence="13">
    <location>
        <begin position="15"/>
        <end position="37"/>
    </location>
</feature>
<evidence type="ECO:0000313" key="15">
    <source>
        <dbReference type="EMBL" id="MBA5775918.1"/>
    </source>
</evidence>
<evidence type="ECO:0000256" key="10">
    <source>
        <dbReference type="ARBA" id="ARBA00023004"/>
    </source>
</evidence>
<name>A0A839AA55_9HYPH</name>
<dbReference type="GO" id="GO:0009055">
    <property type="term" value="F:electron transfer activity"/>
    <property type="evidence" value="ECO:0007669"/>
    <property type="project" value="InterPro"/>
</dbReference>
<dbReference type="EMBL" id="JACFXV010000031">
    <property type="protein sequence ID" value="MBA5775918.1"/>
    <property type="molecule type" value="Genomic_DNA"/>
</dbReference>
<evidence type="ECO:0000256" key="9">
    <source>
        <dbReference type="ARBA" id="ARBA00022989"/>
    </source>
</evidence>
<evidence type="ECO:0000256" key="13">
    <source>
        <dbReference type="SAM" id="Phobius"/>
    </source>
</evidence>
<keyword evidence="11 13" id="KW-0472">Membrane</keyword>
<dbReference type="RefSeq" id="WP_182161810.1">
    <property type="nucleotide sequence ID" value="NZ_JACFXV010000031.1"/>
</dbReference>
<dbReference type="InterPro" id="IPR011577">
    <property type="entry name" value="Cyt_b561_bac/Ni-Hgenase"/>
</dbReference>
<evidence type="ECO:0000256" key="4">
    <source>
        <dbReference type="ARBA" id="ARBA00022475"/>
    </source>
</evidence>